<protein>
    <submittedName>
        <fullName evidence="1">Uncharacterized protein</fullName>
    </submittedName>
</protein>
<organism evidence="1 2">
    <name type="scientific">Pseudoalteromonas rhizosphaerae</name>
    <dbReference type="NCBI Taxonomy" id="2518973"/>
    <lineage>
        <taxon>Bacteria</taxon>
        <taxon>Pseudomonadati</taxon>
        <taxon>Pseudomonadota</taxon>
        <taxon>Gammaproteobacteria</taxon>
        <taxon>Alteromonadales</taxon>
        <taxon>Pseudoalteromonadaceae</taxon>
        <taxon>Pseudoalteromonas</taxon>
    </lineage>
</organism>
<dbReference type="RefSeq" id="WP_404675836.1">
    <property type="nucleotide sequence ID" value="NZ_JBJDOT010000021.1"/>
</dbReference>
<reference evidence="1 2" key="1">
    <citation type="submission" date="2024-11" db="EMBL/GenBank/DDBJ databases">
        <title>The Natural Products Discovery Center: Release of the First 8490 Sequenced Strains for Exploring Actinobacteria Biosynthetic Diversity.</title>
        <authorList>
            <person name="Kalkreuter E."/>
            <person name="Kautsar S.A."/>
            <person name="Yang D."/>
            <person name="Bader C.D."/>
            <person name="Teijaro C.N."/>
            <person name="Fluegel L."/>
            <person name="Davis C.M."/>
            <person name="Simpson J.R."/>
            <person name="Lauterbach L."/>
            <person name="Steele A.D."/>
            <person name="Gui C."/>
            <person name="Meng S."/>
            <person name="Li G."/>
            <person name="Viehrig K."/>
            <person name="Ye F."/>
            <person name="Su P."/>
            <person name="Kiefer A.F."/>
            <person name="Nichols A."/>
            <person name="Cepeda A.J."/>
            <person name="Yan W."/>
            <person name="Fan B."/>
            <person name="Jiang Y."/>
            <person name="Adhikari A."/>
            <person name="Zheng C.-J."/>
            <person name="Schuster L."/>
            <person name="Cowan T.M."/>
            <person name="Smanski M.J."/>
            <person name="Chevrette M.G."/>
            <person name="De Carvalho L.P.S."/>
            <person name="Shen B."/>
        </authorList>
    </citation>
    <scope>NUCLEOTIDE SEQUENCE [LARGE SCALE GENOMIC DNA]</scope>
    <source>
        <strain evidence="1 2">NPDC078403</strain>
    </source>
</reference>
<dbReference type="EMBL" id="JBJDOT010000021">
    <property type="protein sequence ID" value="MFK3865160.1"/>
    <property type="molecule type" value="Genomic_DNA"/>
</dbReference>
<evidence type="ECO:0000313" key="1">
    <source>
        <dbReference type="EMBL" id="MFK3865160.1"/>
    </source>
</evidence>
<sequence length="77" mass="8742">MSVFLEHGFPPELELEAKIYSRACDRALKRFKLIPPTAQDIEFLSACVDVFHNRGAHQYAHHLDSEMCAWAGLLLDA</sequence>
<dbReference type="Proteomes" id="UP001620262">
    <property type="component" value="Unassembled WGS sequence"/>
</dbReference>
<keyword evidence="2" id="KW-1185">Reference proteome</keyword>
<evidence type="ECO:0000313" key="2">
    <source>
        <dbReference type="Proteomes" id="UP001620262"/>
    </source>
</evidence>
<comment type="caution">
    <text evidence="1">The sequence shown here is derived from an EMBL/GenBank/DDBJ whole genome shotgun (WGS) entry which is preliminary data.</text>
</comment>
<accession>A0ABW8L2V4</accession>
<proteinExistence type="predicted"/>
<gene>
    <name evidence="1" type="ORF">ACI2JU_14975</name>
</gene>
<name>A0ABW8L2V4_9GAMM</name>